<organism evidence="1 2">
    <name type="scientific">Catharanthus roseus</name>
    <name type="common">Madagascar periwinkle</name>
    <name type="synonym">Vinca rosea</name>
    <dbReference type="NCBI Taxonomy" id="4058"/>
    <lineage>
        <taxon>Eukaryota</taxon>
        <taxon>Viridiplantae</taxon>
        <taxon>Streptophyta</taxon>
        <taxon>Embryophyta</taxon>
        <taxon>Tracheophyta</taxon>
        <taxon>Spermatophyta</taxon>
        <taxon>Magnoliopsida</taxon>
        <taxon>eudicotyledons</taxon>
        <taxon>Gunneridae</taxon>
        <taxon>Pentapetalae</taxon>
        <taxon>asterids</taxon>
        <taxon>lamiids</taxon>
        <taxon>Gentianales</taxon>
        <taxon>Apocynaceae</taxon>
        <taxon>Rauvolfioideae</taxon>
        <taxon>Vinceae</taxon>
        <taxon>Catharanthinae</taxon>
        <taxon>Catharanthus</taxon>
    </lineage>
</organism>
<dbReference type="EMBL" id="CM044705">
    <property type="protein sequence ID" value="KAI5661823.1"/>
    <property type="molecule type" value="Genomic_DNA"/>
</dbReference>
<keyword evidence="2" id="KW-1185">Reference proteome</keyword>
<comment type="caution">
    <text evidence="1">The sequence shown here is derived from an EMBL/GenBank/DDBJ whole genome shotgun (WGS) entry which is preliminary data.</text>
</comment>
<sequence>MLGHKTKHKLIYLCIRLDMMTADKVRWTPYRSNEITDCPCSTTILVHRRLRALVSPPHSSKDSKSEKALPQRVLVDMISRKVDHDDIDDATKIGRIFDMIKKYNQPQR</sequence>
<proteinExistence type="predicted"/>
<protein>
    <submittedName>
        <fullName evidence="1">Uncharacterized protein</fullName>
    </submittedName>
</protein>
<gene>
    <name evidence="1" type="ORF">M9H77_21146</name>
</gene>
<evidence type="ECO:0000313" key="1">
    <source>
        <dbReference type="EMBL" id="KAI5661823.1"/>
    </source>
</evidence>
<evidence type="ECO:0000313" key="2">
    <source>
        <dbReference type="Proteomes" id="UP001060085"/>
    </source>
</evidence>
<accession>A0ACC0AQV4</accession>
<dbReference type="Proteomes" id="UP001060085">
    <property type="component" value="Linkage Group LG05"/>
</dbReference>
<name>A0ACC0AQV4_CATRO</name>
<reference evidence="2" key="1">
    <citation type="journal article" date="2023" name="Nat. Plants">
        <title>Single-cell RNA sequencing provides a high-resolution roadmap for understanding the multicellular compartmentation of specialized metabolism.</title>
        <authorList>
            <person name="Sun S."/>
            <person name="Shen X."/>
            <person name="Li Y."/>
            <person name="Li Y."/>
            <person name="Wang S."/>
            <person name="Li R."/>
            <person name="Zhang H."/>
            <person name="Shen G."/>
            <person name="Guo B."/>
            <person name="Wei J."/>
            <person name="Xu J."/>
            <person name="St-Pierre B."/>
            <person name="Chen S."/>
            <person name="Sun C."/>
        </authorList>
    </citation>
    <scope>NUCLEOTIDE SEQUENCE [LARGE SCALE GENOMIC DNA]</scope>
</reference>